<dbReference type="Pfam" id="PF17912">
    <property type="entry name" value="OB_MalK"/>
    <property type="match status" value="1"/>
</dbReference>
<protein>
    <submittedName>
        <fullName evidence="5">Sn-glycerol-3-phosphate ABC transporter ATP-binding protein UgpC</fullName>
    </submittedName>
</protein>
<evidence type="ECO:0000259" key="4">
    <source>
        <dbReference type="PROSITE" id="PS50893"/>
    </source>
</evidence>
<organism evidence="5 6">
    <name type="scientific">Candidatus Faeciplasma pullistercoris</name>
    <dbReference type="NCBI Taxonomy" id="2840800"/>
    <lineage>
        <taxon>Bacteria</taxon>
        <taxon>Bacillati</taxon>
        <taxon>Bacillota</taxon>
        <taxon>Clostridia</taxon>
        <taxon>Eubacteriales</taxon>
        <taxon>Oscillospiraceae</taxon>
        <taxon>Oscillospiraceae incertae sedis</taxon>
        <taxon>Candidatus Faeciplasma</taxon>
    </lineage>
</organism>
<dbReference type="InterPro" id="IPR005116">
    <property type="entry name" value="Transp-assoc_OB_typ1"/>
</dbReference>
<dbReference type="GO" id="GO:0055052">
    <property type="term" value="C:ATP-binding cassette (ABC) transporter complex, substrate-binding subunit-containing"/>
    <property type="evidence" value="ECO:0007669"/>
    <property type="project" value="TreeGrafter"/>
</dbReference>
<dbReference type="InterPro" id="IPR003593">
    <property type="entry name" value="AAA+_ATPase"/>
</dbReference>
<dbReference type="InterPro" id="IPR008995">
    <property type="entry name" value="Mo/tungstate-bd_C_term_dom"/>
</dbReference>
<dbReference type="Gene3D" id="2.40.50.100">
    <property type="match status" value="1"/>
</dbReference>
<dbReference type="InterPro" id="IPR027417">
    <property type="entry name" value="P-loop_NTPase"/>
</dbReference>
<keyword evidence="1" id="KW-0813">Transport</keyword>
<evidence type="ECO:0000256" key="3">
    <source>
        <dbReference type="ARBA" id="ARBA00022840"/>
    </source>
</evidence>
<dbReference type="InterPro" id="IPR017871">
    <property type="entry name" value="ABC_transporter-like_CS"/>
</dbReference>
<dbReference type="FunFam" id="3.40.50.300:FF:000042">
    <property type="entry name" value="Maltose/maltodextrin ABC transporter, ATP-binding protein"/>
    <property type="match status" value="1"/>
</dbReference>
<dbReference type="AlphaFoldDB" id="A0A9D1GSX7"/>
<proteinExistence type="predicted"/>
<dbReference type="Gene3D" id="3.40.50.300">
    <property type="entry name" value="P-loop containing nucleotide triphosphate hydrolases"/>
    <property type="match status" value="1"/>
</dbReference>
<dbReference type="GO" id="GO:0140359">
    <property type="term" value="F:ABC-type transporter activity"/>
    <property type="evidence" value="ECO:0007669"/>
    <property type="project" value="InterPro"/>
</dbReference>
<accession>A0A9D1GSX7</accession>
<dbReference type="PANTHER" id="PTHR43875">
    <property type="entry name" value="MALTODEXTRIN IMPORT ATP-BINDING PROTEIN MSMX"/>
    <property type="match status" value="1"/>
</dbReference>
<keyword evidence="3 5" id="KW-0067">ATP-binding</keyword>
<dbReference type="GO" id="GO:0005524">
    <property type="term" value="F:ATP binding"/>
    <property type="evidence" value="ECO:0007669"/>
    <property type="project" value="UniProtKB-KW"/>
</dbReference>
<dbReference type="SUPFAM" id="SSF52540">
    <property type="entry name" value="P-loop containing nucleoside triphosphate hydrolases"/>
    <property type="match status" value="1"/>
</dbReference>
<dbReference type="PROSITE" id="PS00211">
    <property type="entry name" value="ABC_TRANSPORTER_1"/>
    <property type="match status" value="1"/>
</dbReference>
<feature type="domain" description="ABC transporter" evidence="4">
    <location>
        <begin position="4"/>
        <end position="235"/>
    </location>
</feature>
<dbReference type="Proteomes" id="UP000824136">
    <property type="component" value="Unassembled WGS sequence"/>
</dbReference>
<evidence type="ECO:0000256" key="2">
    <source>
        <dbReference type="ARBA" id="ARBA00022741"/>
    </source>
</evidence>
<name>A0A9D1GSX7_9FIRM</name>
<dbReference type="NCBIfam" id="NF008653">
    <property type="entry name" value="PRK11650.1"/>
    <property type="match status" value="1"/>
</dbReference>
<dbReference type="CDD" id="cd03301">
    <property type="entry name" value="ABC_MalK_N"/>
    <property type="match status" value="1"/>
</dbReference>
<dbReference type="InterPro" id="IPR040582">
    <property type="entry name" value="OB_MalK-like"/>
</dbReference>
<dbReference type="SUPFAM" id="SSF50331">
    <property type="entry name" value="MOP-like"/>
    <property type="match status" value="1"/>
</dbReference>
<evidence type="ECO:0000313" key="6">
    <source>
        <dbReference type="Proteomes" id="UP000824136"/>
    </source>
</evidence>
<gene>
    <name evidence="5" type="primary">ugpC</name>
    <name evidence="5" type="ORF">IAC39_03760</name>
</gene>
<dbReference type="Gene3D" id="2.40.50.140">
    <property type="entry name" value="Nucleic acid-binding proteins"/>
    <property type="match status" value="1"/>
</dbReference>
<reference evidence="5" key="2">
    <citation type="journal article" date="2021" name="PeerJ">
        <title>Extensive microbial diversity within the chicken gut microbiome revealed by metagenomics and culture.</title>
        <authorList>
            <person name="Gilroy R."/>
            <person name="Ravi A."/>
            <person name="Getino M."/>
            <person name="Pursley I."/>
            <person name="Horton D.L."/>
            <person name="Alikhan N.F."/>
            <person name="Baker D."/>
            <person name="Gharbi K."/>
            <person name="Hall N."/>
            <person name="Watson M."/>
            <person name="Adriaenssens E.M."/>
            <person name="Foster-Nyarko E."/>
            <person name="Jarju S."/>
            <person name="Secka A."/>
            <person name="Antonio M."/>
            <person name="Oren A."/>
            <person name="Chaudhuri R.R."/>
            <person name="La Ragione R."/>
            <person name="Hildebrand F."/>
            <person name="Pallen M.J."/>
        </authorList>
    </citation>
    <scope>NUCLEOTIDE SEQUENCE</scope>
    <source>
        <strain evidence="5">CHK33-4379</strain>
    </source>
</reference>
<evidence type="ECO:0000313" key="5">
    <source>
        <dbReference type="EMBL" id="HIT58813.1"/>
    </source>
</evidence>
<sequence length="380" mass="42967">MASLSLKHIYKKYPGGVVAVSDFCLEVKDKEFIIFVGPSGCGKSTTLRMIAGLEEITDGELYIGNRLVNDIAPKDRDIAMVFQNYALYPHMTVFENMAFGLKLRKTPKDQIARKVEEAARILDIQHLLDRKPKALSGGQRQRVALGRALVREPQVFLLDEPLSNLDAKLRAQMRTEIALLHKRLGTTFIYVTHDQTEAMTMADRIVVMKDGFIQQVDTPQTLYSYPCNLFVAGFIGSPQMNFIESKLVKIDGRYNIEFGSEDTKERRGRKFYIEIPESKVNEELLLPYLNKEIITGVRPECIHDEEMFISSAKTGIIEATVNVAEMMGAETYLYLSCEGINLTARVSNRSTARPQDVITCAIDANRIHIFDKETEKTILN</sequence>
<dbReference type="InterPro" id="IPR003439">
    <property type="entry name" value="ABC_transporter-like_ATP-bd"/>
</dbReference>
<dbReference type="SMART" id="SM00382">
    <property type="entry name" value="AAA"/>
    <property type="match status" value="1"/>
</dbReference>
<dbReference type="GO" id="GO:0008643">
    <property type="term" value="P:carbohydrate transport"/>
    <property type="evidence" value="ECO:0007669"/>
    <property type="project" value="InterPro"/>
</dbReference>
<dbReference type="GO" id="GO:0016887">
    <property type="term" value="F:ATP hydrolysis activity"/>
    <property type="evidence" value="ECO:0007669"/>
    <property type="project" value="InterPro"/>
</dbReference>
<reference evidence="5" key="1">
    <citation type="submission" date="2020-10" db="EMBL/GenBank/DDBJ databases">
        <authorList>
            <person name="Gilroy R."/>
        </authorList>
    </citation>
    <scope>NUCLEOTIDE SEQUENCE</scope>
    <source>
        <strain evidence="5">CHK33-4379</strain>
    </source>
</reference>
<evidence type="ECO:0000256" key="1">
    <source>
        <dbReference type="ARBA" id="ARBA00022448"/>
    </source>
</evidence>
<dbReference type="PROSITE" id="PS50893">
    <property type="entry name" value="ABC_TRANSPORTER_2"/>
    <property type="match status" value="1"/>
</dbReference>
<dbReference type="EMBL" id="DVLL01000015">
    <property type="protein sequence ID" value="HIT58813.1"/>
    <property type="molecule type" value="Genomic_DNA"/>
</dbReference>
<dbReference type="Pfam" id="PF00005">
    <property type="entry name" value="ABC_tran"/>
    <property type="match status" value="1"/>
</dbReference>
<dbReference type="PANTHER" id="PTHR43875:SF1">
    <property type="entry name" value="OSMOPROTECTIVE COMPOUNDS UPTAKE ATP-BINDING PROTEIN GGTA"/>
    <property type="match status" value="1"/>
</dbReference>
<comment type="caution">
    <text evidence="5">The sequence shown here is derived from an EMBL/GenBank/DDBJ whole genome shotgun (WGS) entry which is preliminary data.</text>
</comment>
<keyword evidence="2" id="KW-0547">Nucleotide-binding</keyword>
<dbReference type="Pfam" id="PF03459">
    <property type="entry name" value="TOBE"/>
    <property type="match status" value="1"/>
</dbReference>
<dbReference type="InterPro" id="IPR015855">
    <property type="entry name" value="ABC_transpr_MalK-like"/>
</dbReference>
<dbReference type="InterPro" id="IPR047641">
    <property type="entry name" value="ABC_transpr_MalK/UgpC-like"/>
</dbReference>
<dbReference type="InterPro" id="IPR012340">
    <property type="entry name" value="NA-bd_OB-fold"/>
</dbReference>